<comment type="caution">
    <text evidence="2">The sequence shown here is derived from an EMBL/GenBank/DDBJ whole genome shotgun (WGS) entry which is preliminary data.</text>
</comment>
<dbReference type="Proteomes" id="UP000318437">
    <property type="component" value="Unassembled WGS sequence"/>
</dbReference>
<dbReference type="RefSeq" id="WP_146447680.1">
    <property type="nucleotide sequence ID" value="NZ_SJPS01000001.1"/>
</dbReference>
<reference evidence="2 3" key="1">
    <citation type="submission" date="2019-02" db="EMBL/GenBank/DDBJ databases">
        <title>Deep-cultivation of Planctomycetes and their phenomic and genomic characterization uncovers novel biology.</title>
        <authorList>
            <person name="Wiegand S."/>
            <person name="Jogler M."/>
            <person name="Boedeker C."/>
            <person name="Pinto D."/>
            <person name="Vollmers J."/>
            <person name="Rivas-Marin E."/>
            <person name="Kohn T."/>
            <person name="Peeters S.H."/>
            <person name="Heuer A."/>
            <person name="Rast P."/>
            <person name="Oberbeckmann S."/>
            <person name="Bunk B."/>
            <person name="Jeske O."/>
            <person name="Meyerdierks A."/>
            <person name="Storesund J.E."/>
            <person name="Kallscheuer N."/>
            <person name="Luecker S."/>
            <person name="Lage O.M."/>
            <person name="Pohl T."/>
            <person name="Merkel B.J."/>
            <person name="Hornburger P."/>
            <person name="Mueller R.-W."/>
            <person name="Bruemmer F."/>
            <person name="Labrenz M."/>
            <person name="Spormann A.M."/>
            <person name="Op Den Camp H."/>
            <person name="Overmann J."/>
            <person name="Amann R."/>
            <person name="Jetten M.S.M."/>
            <person name="Mascher T."/>
            <person name="Medema M.H."/>
            <person name="Devos D.P."/>
            <person name="Kaster A.-K."/>
            <person name="Ovreas L."/>
            <person name="Rohde M."/>
            <person name="Galperin M.Y."/>
            <person name="Jogler C."/>
        </authorList>
    </citation>
    <scope>NUCLEOTIDE SEQUENCE [LARGE SCALE GENOMIC DNA]</scope>
    <source>
        <strain evidence="2 3">Pla144</strain>
    </source>
</reference>
<protein>
    <submittedName>
        <fullName evidence="2">Uncharacterized protein</fullName>
    </submittedName>
</protein>
<dbReference type="EMBL" id="SJPS01000001">
    <property type="protein sequence ID" value="TWU29689.1"/>
    <property type="molecule type" value="Genomic_DNA"/>
</dbReference>
<sequence length="190" mass="20733" precursor="true">MSKINQTLAVLLALALLASSSANVSAQNAGAAAVSNLTRANSAANFTVQQIQRQNISQSIPVTGVAGVNRRNYAPSYLNDLSQKQKPFSRIDRAPAVSPYLALSNPFSTASDYYNIVKPQQQQERINRQIAQQQYVQQRRLNQVAAQGPYSVTGNEDLAPTGHAATYMHFGSFMNTGNFFAPPTRSKQDR</sequence>
<name>A0A5C6D4B6_9BACT</name>
<evidence type="ECO:0000256" key="1">
    <source>
        <dbReference type="SAM" id="SignalP"/>
    </source>
</evidence>
<gene>
    <name evidence="2" type="ORF">Pla144_04680</name>
</gene>
<feature type="signal peptide" evidence="1">
    <location>
        <begin position="1"/>
        <end position="26"/>
    </location>
</feature>
<proteinExistence type="predicted"/>
<accession>A0A5C6D4B6</accession>
<keyword evidence="1" id="KW-0732">Signal</keyword>
<evidence type="ECO:0000313" key="3">
    <source>
        <dbReference type="Proteomes" id="UP000318437"/>
    </source>
</evidence>
<feature type="chain" id="PRO_5023027351" evidence="1">
    <location>
        <begin position="27"/>
        <end position="190"/>
    </location>
</feature>
<dbReference type="OrthoDB" id="289663at2"/>
<keyword evidence="3" id="KW-1185">Reference proteome</keyword>
<dbReference type="AlphaFoldDB" id="A0A5C6D4B6"/>
<evidence type="ECO:0000313" key="2">
    <source>
        <dbReference type="EMBL" id="TWU29689.1"/>
    </source>
</evidence>
<organism evidence="2 3">
    <name type="scientific">Bythopirellula polymerisocia</name>
    <dbReference type="NCBI Taxonomy" id="2528003"/>
    <lineage>
        <taxon>Bacteria</taxon>
        <taxon>Pseudomonadati</taxon>
        <taxon>Planctomycetota</taxon>
        <taxon>Planctomycetia</taxon>
        <taxon>Pirellulales</taxon>
        <taxon>Lacipirellulaceae</taxon>
        <taxon>Bythopirellula</taxon>
    </lineage>
</organism>